<organism evidence="6 7">
    <name type="scientific">Muricoccus vinaceus</name>
    <dbReference type="NCBI Taxonomy" id="424704"/>
    <lineage>
        <taxon>Bacteria</taxon>
        <taxon>Pseudomonadati</taxon>
        <taxon>Pseudomonadota</taxon>
        <taxon>Alphaproteobacteria</taxon>
        <taxon>Acetobacterales</taxon>
        <taxon>Roseomonadaceae</taxon>
        <taxon>Muricoccus</taxon>
    </lineage>
</organism>
<comment type="caution">
    <text evidence="6">The sequence shown here is derived from an EMBL/GenBank/DDBJ whole genome shotgun (WGS) entry which is preliminary data.</text>
</comment>
<keyword evidence="7" id="KW-1185">Reference proteome</keyword>
<evidence type="ECO:0000256" key="4">
    <source>
        <dbReference type="SAM" id="Phobius"/>
    </source>
</evidence>
<feature type="transmembrane region" description="Helical" evidence="4">
    <location>
        <begin position="221"/>
        <end position="243"/>
    </location>
</feature>
<keyword evidence="1 4" id="KW-0812">Transmembrane</keyword>
<dbReference type="InterPro" id="IPR036259">
    <property type="entry name" value="MFS_trans_sf"/>
</dbReference>
<proteinExistence type="predicted"/>
<feature type="transmembrane region" description="Helical" evidence="4">
    <location>
        <begin position="143"/>
        <end position="165"/>
    </location>
</feature>
<evidence type="ECO:0000313" key="6">
    <source>
        <dbReference type="EMBL" id="MFC0389520.1"/>
    </source>
</evidence>
<gene>
    <name evidence="6" type="ORF">ACFFIC_28820</name>
</gene>
<feature type="domain" description="Major facilitator superfamily (MFS) profile" evidence="5">
    <location>
        <begin position="18"/>
        <end position="396"/>
    </location>
</feature>
<feature type="transmembrane region" description="Helical" evidence="4">
    <location>
        <begin position="346"/>
        <end position="367"/>
    </location>
</feature>
<sequence>MPDAQAPAQPAPNRDWRIIGLIGTGHFLSHFYMLCLAPLFPIWREEFGVSYAVLGLSVALMSAVTALGQTPVGFLVDRYGARPFLVGGTLIMALSIAGMAFAPNYWVILALAITSGIGNSVIHPADYAILGSSIGEKRMGRAFAMHTLTGNLGFAAAPLLIGLMTQTLGLGWRYALLAVGLLGVPVVAAIVLQSRILQDQARPKTRGAPVGRPVLLSRTMLMFFAFFLLSAMAGVGVQSFLIATLDRLWQTPLDVASLTLTGYVVGATGGVLVGGWYADRYSSHFTFVTGLTALSISLFLLMGLVPLPGAVLPFVALVAGGSLGASRTPRDVMVKHAAPPGQMGKVFGFISSGLPLGGAITPVPFGLMLDNGLAWLVLPVVALLLILSLFCAGSARGEALRTAKAPSPLPAE</sequence>
<keyword evidence="2 4" id="KW-1133">Transmembrane helix</keyword>
<evidence type="ECO:0000256" key="1">
    <source>
        <dbReference type="ARBA" id="ARBA00022692"/>
    </source>
</evidence>
<dbReference type="Pfam" id="PF07690">
    <property type="entry name" value="MFS_1"/>
    <property type="match status" value="1"/>
</dbReference>
<evidence type="ECO:0000256" key="2">
    <source>
        <dbReference type="ARBA" id="ARBA00022989"/>
    </source>
</evidence>
<evidence type="ECO:0000256" key="3">
    <source>
        <dbReference type="ARBA" id="ARBA00023136"/>
    </source>
</evidence>
<dbReference type="InterPro" id="IPR011701">
    <property type="entry name" value="MFS"/>
</dbReference>
<dbReference type="PROSITE" id="PS50850">
    <property type="entry name" value="MFS"/>
    <property type="match status" value="1"/>
</dbReference>
<dbReference type="Gene3D" id="1.20.1250.20">
    <property type="entry name" value="MFS general substrate transporter like domains"/>
    <property type="match status" value="1"/>
</dbReference>
<keyword evidence="3 4" id="KW-0472">Membrane</keyword>
<protein>
    <submittedName>
        <fullName evidence="6">MFS transporter</fullName>
    </submittedName>
</protein>
<reference evidence="6 7" key="1">
    <citation type="submission" date="2024-09" db="EMBL/GenBank/DDBJ databases">
        <authorList>
            <person name="Sun Q."/>
            <person name="Mori K."/>
        </authorList>
    </citation>
    <scope>NUCLEOTIDE SEQUENCE [LARGE SCALE GENOMIC DNA]</scope>
    <source>
        <strain evidence="6 7">CCM 7468</strain>
    </source>
</reference>
<feature type="transmembrane region" description="Helical" evidence="4">
    <location>
        <begin position="255"/>
        <end position="278"/>
    </location>
</feature>
<evidence type="ECO:0000259" key="5">
    <source>
        <dbReference type="PROSITE" id="PS50850"/>
    </source>
</evidence>
<feature type="transmembrane region" description="Helical" evidence="4">
    <location>
        <begin position="79"/>
        <end position="99"/>
    </location>
</feature>
<accession>A0ABV6J0W2</accession>
<dbReference type="EMBL" id="JBHLVZ010000114">
    <property type="protein sequence ID" value="MFC0389520.1"/>
    <property type="molecule type" value="Genomic_DNA"/>
</dbReference>
<feature type="transmembrane region" description="Helical" evidence="4">
    <location>
        <begin position="171"/>
        <end position="192"/>
    </location>
</feature>
<feature type="transmembrane region" description="Helical" evidence="4">
    <location>
        <begin position="285"/>
        <end position="304"/>
    </location>
</feature>
<dbReference type="PANTHER" id="PTHR43129:SF1">
    <property type="entry name" value="FOSMIDOMYCIN RESISTANCE PROTEIN"/>
    <property type="match status" value="1"/>
</dbReference>
<dbReference type="SUPFAM" id="SSF103473">
    <property type="entry name" value="MFS general substrate transporter"/>
    <property type="match status" value="1"/>
</dbReference>
<dbReference type="PANTHER" id="PTHR43129">
    <property type="entry name" value="FOSMIDOMYCIN RESISTANCE PROTEIN"/>
    <property type="match status" value="1"/>
</dbReference>
<dbReference type="Proteomes" id="UP001589789">
    <property type="component" value="Unassembled WGS sequence"/>
</dbReference>
<dbReference type="RefSeq" id="WP_377056974.1">
    <property type="nucleotide sequence ID" value="NZ_JBHLVZ010000114.1"/>
</dbReference>
<feature type="transmembrane region" description="Helical" evidence="4">
    <location>
        <begin position="310"/>
        <end position="326"/>
    </location>
</feature>
<feature type="transmembrane region" description="Helical" evidence="4">
    <location>
        <begin position="49"/>
        <end position="67"/>
    </location>
</feature>
<feature type="transmembrane region" description="Helical" evidence="4">
    <location>
        <begin position="18"/>
        <end position="43"/>
    </location>
</feature>
<evidence type="ECO:0000313" key="7">
    <source>
        <dbReference type="Proteomes" id="UP001589789"/>
    </source>
</evidence>
<dbReference type="InterPro" id="IPR020846">
    <property type="entry name" value="MFS_dom"/>
</dbReference>
<feature type="transmembrane region" description="Helical" evidence="4">
    <location>
        <begin position="373"/>
        <end position="392"/>
    </location>
</feature>
<name>A0ABV6J0W2_9PROT</name>